<proteinExistence type="predicted"/>
<dbReference type="Gramene" id="MELO3C035086.2.1">
    <property type="protein sequence ID" value="MELO3C035086.2.1"/>
    <property type="gene ID" value="MELO3C035086.2"/>
</dbReference>
<name>A0A9I9EKR0_CUCME</name>
<sequence>MLVSYESLWKKPILCLSKTRTILSYNFIASFNVLTEGRVWHSIKLVVTLKGMITLELSEPYTRIANRLGQVECVEFLQYQNLCKELFTFGVTKTRPAQFLRPHRKFKREFRRKKKRNFTRVLRLKKRRITQAKCIHGRILMIYEIFINYMTEILSLRLEITMCTLRSSSWCLIDCLSLLKLRYRLPSRQIQVKKIVVGRLHAVFRSKLIGSPRGGSRQIQVKKIVVGRLHAVFRSKLTECIEFLQYQSLCRELFTLGLTKTKPAQFLRPQLSLCGELFILGLTKTRPAQFLRPQLYQSLCGELFTLGLTKTRPAQFLRPQSVRSIGGKIRHFNDQWPQVKDVNLANEFRRYEPPSSNFYNSPKS</sequence>
<evidence type="ECO:0000313" key="1">
    <source>
        <dbReference type="EnsemblPlants" id="MELO3C035086.2.1"/>
    </source>
</evidence>
<accession>A0A9I9EKR0</accession>
<organism evidence="1">
    <name type="scientific">Cucumis melo</name>
    <name type="common">Muskmelon</name>
    <dbReference type="NCBI Taxonomy" id="3656"/>
    <lineage>
        <taxon>Eukaryota</taxon>
        <taxon>Viridiplantae</taxon>
        <taxon>Streptophyta</taxon>
        <taxon>Embryophyta</taxon>
        <taxon>Tracheophyta</taxon>
        <taxon>Spermatophyta</taxon>
        <taxon>Magnoliopsida</taxon>
        <taxon>eudicotyledons</taxon>
        <taxon>Gunneridae</taxon>
        <taxon>Pentapetalae</taxon>
        <taxon>rosids</taxon>
        <taxon>fabids</taxon>
        <taxon>Cucurbitales</taxon>
        <taxon>Cucurbitaceae</taxon>
        <taxon>Benincaseae</taxon>
        <taxon>Cucumis</taxon>
    </lineage>
</organism>
<protein>
    <submittedName>
        <fullName evidence="1">Uncharacterized protein</fullName>
    </submittedName>
</protein>
<reference evidence="1" key="1">
    <citation type="submission" date="2023-03" db="UniProtKB">
        <authorList>
            <consortium name="EnsemblPlants"/>
        </authorList>
    </citation>
    <scope>IDENTIFICATION</scope>
</reference>
<dbReference type="AlphaFoldDB" id="A0A9I9EKR0"/>
<dbReference type="EnsemblPlants" id="MELO3C035086.2.1">
    <property type="protein sequence ID" value="MELO3C035086.2.1"/>
    <property type="gene ID" value="MELO3C035086.2"/>
</dbReference>